<dbReference type="InterPro" id="IPR052155">
    <property type="entry name" value="Biofilm_reg_signaling"/>
</dbReference>
<dbReference type="EMBL" id="BMFK01000001">
    <property type="protein sequence ID" value="GGE68058.1"/>
    <property type="molecule type" value="Genomic_DNA"/>
</dbReference>
<name>A0A917EQY1_9BACI</name>
<dbReference type="CDD" id="cd01949">
    <property type="entry name" value="GGDEF"/>
    <property type="match status" value="1"/>
</dbReference>
<organism evidence="4 5">
    <name type="scientific">Priestia taiwanensis</name>
    <dbReference type="NCBI Taxonomy" id="1347902"/>
    <lineage>
        <taxon>Bacteria</taxon>
        <taxon>Bacillati</taxon>
        <taxon>Bacillota</taxon>
        <taxon>Bacilli</taxon>
        <taxon>Bacillales</taxon>
        <taxon>Bacillaceae</taxon>
        <taxon>Priestia</taxon>
    </lineage>
</organism>
<keyword evidence="1" id="KW-1133">Transmembrane helix</keyword>
<dbReference type="SMART" id="SM00052">
    <property type="entry name" value="EAL"/>
    <property type="match status" value="1"/>
</dbReference>
<sequence length="825" mass="95646">MAFGITMEFGLETIFSLLSVEHFRVIPYILYMCVYAYIILWINFDQHEKKQMVRFMLDILVVFVTVFALGYQFFIHPLLDQGKIHKVDIIGVIYLLLDIGMLCAIFACFVLKIYKKLSRNIVLLLTTAFVLQLTMNGMNMYVFFFHGKNIWHYVSPVIMITGMLLLLCVEIHIQDGKKGQVQLFSYERIQKMEYIYSYIFYFLCSITLFVAFLHTGEKLTVSSISFGVVLMIMLMRQMLIVIEKEELLQNVHQMNGELQELVQERTNRLEVSENRDKSLFQNYPNPTFYLDVKGNILQRNKAAEEITSKKMNNINEFIAEKMMFQNEEDINNINNKILSGSLTTFDFSMYDSELQITRYFSITSIPIRIKRKLKGMYVILKEITQTIVQEKQIYELAHYDTLTKLANRRTFDEKLAAHIRLANEDEHSVAVMFIDLDRFKIVNDTLGHHVGDELLKEVAKRLLLAVDSSALVARLGGDEFTVLFYNFEEEADLARISKNILAVFENPVIIQQQVLKVTLSIGVAIHEKGMDGATLMKNADSAMYYVKAKGKNNYQIYDESIAYHYQRQFKIEKDLYKAIEHNQLTLYYQPQYCMRKKTFVGLEALVRWKHPSLGIISPADFIPIAEETGLIVNMGEWIIRESCKRMKELLNKGYKVTKMCVNISKKQLEKEGFVERIATIFEEIGIAPTYIEFELTESILLIRDNELLQRMEKLKNLGISIAIDDFGTGYSSLSYLPNFSFDTLKLAREMIEGIEENEKRATVVEAVLDLAHLLGCKTIVEGIETESQATYFQDKCHYMQGYYLSKPLPPEAVETFLEECHFAVK</sequence>
<dbReference type="SUPFAM" id="SSF55073">
    <property type="entry name" value="Nucleotide cyclase"/>
    <property type="match status" value="1"/>
</dbReference>
<evidence type="ECO:0000313" key="5">
    <source>
        <dbReference type="Proteomes" id="UP000605259"/>
    </source>
</evidence>
<dbReference type="SUPFAM" id="SSF141868">
    <property type="entry name" value="EAL domain-like"/>
    <property type="match status" value="1"/>
</dbReference>
<dbReference type="PROSITE" id="PS50883">
    <property type="entry name" value="EAL"/>
    <property type="match status" value="1"/>
</dbReference>
<dbReference type="Proteomes" id="UP000605259">
    <property type="component" value="Unassembled WGS sequence"/>
</dbReference>
<protein>
    <submittedName>
        <fullName evidence="4">Diguanylate cyclase</fullName>
    </submittedName>
</protein>
<dbReference type="FunFam" id="3.30.70.270:FF:000001">
    <property type="entry name" value="Diguanylate cyclase domain protein"/>
    <property type="match status" value="1"/>
</dbReference>
<dbReference type="PANTHER" id="PTHR44757">
    <property type="entry name" value="DIGUANYLATE CYCLASE DGCP"/>
    <property type="match status" value="1"/>
</dbReference>
<dbReference type="InterPro" id="IPR001633">
    <property type="entry name" value="EAL_dom"/>
</dbReference>
<dbReference type="Gene3D" id="3.30.70.270">
    <property type="match status" value="1"/>
</dbReference>
<feature type="transmembrane region" description="Helical" evidence="1">
    <location>
        <begin position="194"/>
        <end position="213"/>
    </location>
</feature>
<feature type="transmembrane region" description="Helical" evidence="1">
    <location>
        <begin position="150"/>
        <end position="173"/>
    </location>
</feature>
<evidence type="ECO:0000259" key="2">
    <source>
        <dbReference type="PROSITE" id="PS50883"/>
    </source>
</evidence>
<dbReference type="Gene3D" id="3.20.20.450">
    <property type="entry name" value="EAL domain"/>
    <property type="match status" value="1"/>
</dbReference>
<dbReference type="Pfam" id="PF00563">
    <property type="entry name" value="EAL"/>
    <property type="match status" value="1"/>
</dbReference>
<feature type="transmembrane region" description="Helical" evidence="1">
    <location>
        <begin position="25"/>
        <end position="43"/>
    </location>
</feature>
<dbReference type="PANTHER" id="PTHR44757:SF2">
    <property type="entry name" value="BIOFILM ARCHITECTURE MAINTENANCE PROTEIN MBAA"/>
    <property type="match status" value="1"/>
</dbReference>
<evidence type="ECO:0000313" key="4">
    <source>
        <dbReference type="EMBL" id="GGE68058.1"/>
    </source>
</evidence>
<dbReference type="Gene3D" id="3.30.450.20">
    <property type="entry name" value="PAS domain"/>
    <property type="match status" value="1"/>
</dbReference>
<proteinExistence type="predicted"/>
<comment type="caution">
    <text evidence="4">The sequence shown here is derived from an EMBL/GenBank/DDBJ whole genome shotgun (WGS) entry which is preliminary data.</text>
</comment>
<feature type="domain" description="GGDEF" evidence="3">
    <location>
        <begin position="427"/>
        <end position="559"/>
    </location>
</feature>
<dbReference type="InterPro" id="IPR029787">
    <property type="entry name" value="Nucleotide_cyclase"/>
</dbReference>
<dbReference type="SMART" id="SM00267">
    <property type="entry name" value="GGDEF"/>
    <property type="match status" value="1"/>
</dbReference>
<dbReference type="InterPro" id="IPR043128">
    <property type="entry name" value="Rev_trsase/Diguanyl_cyclase"/>
</dbReference>
<feature type="domain" description="EAL" evidence="2">
    <location>
        <begin position="568"/>
        <end position="821"/>
    </location>
</feature>
<dbReference type="InterPro" id="IPR000160">
    <property type="entry name" value="GGDEF_dom"/>
</dbReference>
<keyword evidence="1" id="KW-0472">Membrane</keyword>
<evidence type="ECO:0000256" key="1">
    <source>
        <dbReference type="SAM" id="Phobius"/>
    </source>
</evidence>
<keyword evidence="1" id="KW-0812">Transmembrane</keyword>
<gene>
    <name evidence="4" type="ORF">GCM10007140_17640</name>
</gene>
<accession>A0A917EQY1</accession>
<dbReference type="AlphaFoldDB" id="A0A917EQY1"/>
<dbReference type="NCBIfam" id="TIGR00254">
    <property type="entry name" value="GGDEF"/>
    <property type="match status" value="1"/>
</dbReference>
<feature type="transmembrane region" description="Helical" evidence="1">
    <location>
        <begin position="121"/>
        <end position="144"/>
    </location>
</feature>
<feature type="transmembrane region" description="Helical" evidence="1">
    <location>
        <begin position="55"/>
        <end position="74"/>
    </location>
</feature>
<feature type="transmembrane region" description="Helical" evidence="1">
    <location>
        <begin position="89"/>
        <end position="114"/>
    </location>
</feature>
<dbReference type="InterPro" id="IPR035919">
    <property type="entry name" value="EAL_sf"/>
</dbReference>
<evidence type="ECO:0000259" key="3">
    <source>
        <dbReference type="PROSITE" id="PS50887"/>
    </source>
</evidence>
<dbReference type="PROSITE" id="PS50887">
    <property type="entry name" value="GGDEF"/>
    <property type="match status" value="1"/>
</dbReference>
<reference evidence="4" key="1">
    <citation type="journal article" date="2014" name="Int. J. Syst. Evol. Microbiol.">
        <title>Complete genome sequence of Corynebacterium casei LMG S-19264T (=DSM 44701T), isolated from a smear-ripened cheese.</title>
        <authorList>
            <consortium name="US DOE Joint Genome Institute (JGI-PGF)"/>
            <person name="Walter F."/>
            <person name="Albersmeier A."/>
            <person name="Kalinowski J."/>
            <person name="Ruckert C."/>
        </authorList>
    </citation>
    <scope>NUCLEOTIDE SEQUENCE</scope>
    <source>
        <strain evidence="4">CGMCC 1.12698</strain>
    </source>
</reference>
<dbReference type="Pfam" id="PF00990">
    <property type="entry name" value="GGDEF"/>
    <property type="match status" value="1"/>
</dbReference>
<reference evidence="4" key="2">
    <citation type="submission" date="2020-09" db="EMBL/GenBank/DDBJ databases">
        <authorList>
            <person name="Sun Q."/>
            <person name="Zhou Y."/>
        </authorList>
    </citation>
    <scope>NUCLEOTIDE SEQUENCE</scope>
    <source>
        <strain evidence="4">CGMCC 1.12698</strain>
    </source>
</reference>
<dbReference type="CDD" id="cd01948">
    <property type="entry name" value="EAL"/>
    <property type="match status" value="1"/>
</dbReference>
<keyword evidence="5" id="KW-1185">Reference proteome</keyword>